<protein>
    <submittedName>
        <fullName evidence="2">Uncharacterized protein</fullName>
    </submittedName>
</protein>
<dbReference type="Proteomes" id="UP000297245">
    <property type="component" value="Unassembled WGS sequence"/>
</dbReference>
<evidence type="ECO:0000256" key="1">
    <source>
        <dbReference type="SAM" id="MobiDB-lite"/>
    </source>
</evidence>
<keyword evidence="3" id="KW-1185">Reference proteome</keyword>
<feature type="compositionally biased region" description="Low complexity" evidence="1">
    <location>
        <begin position="30"/>
        <end position="71"/>
    </location>
</feature>
<dbReference type="EMBL" id="ML179150">
    <property type="protein sequence ID" value="THU97676.1"/>
    <property type="molecule type" value="Genomic_DNA"/>
</dbReference>
<organism evidence="2 3">
    <name type="scientific">Dendrothele bispora (strain CBS 962.96)</name>
    <dbReference type="NCBI Taxonomy" id="1314807"/>
    <lineage>
        <taxon>Eukaryota</taxon>
        <taxon>Fungi</taxon>
        <taxon>Dikarya</taxon>
        <taxon>Basidiomycota</taxon>
        <taxon>Agaricomycotina</taxon>
        <taxon>Agaricomycetes</taxon>
        <taxon>Agaricomycetidae</taxon>
        <taxon>Agaricales</taxon>
        <taxon>Agaricales incertae sedis</taxon>
        <taxon>Dendrothele</taxon>
    </lineage>
</organism>
<name>A0A4S8M5Y5_DENBC</name>
<reference evidence="2 3" key="1">
    <citation type="journal article" date="2019" name="Nat. Ecol. Evol.">
        <title>Megaphylogeny resolves global patterns of mushroom evolution.</title>
        <authorList>
            <person name="Varga T."/>
            <person name="Krizsan K."/>
            <person name="Foldi C."/>
            <person name="Dima B."/>
            <person name="Sanchez-Garcia M."/>
            <person name="Sanchez-Ramirez S."/>
            <person name="Szollosi G.J."/>
            <person name="Szarkandi J.G."/>
            <person name="Papp V."/>
            <person name="Albert L."/>
            <person name="Andreopoulos W."/>
            <person name="Angelini C."/>
            <person name="Antonin V."/>
            <person name="Barry K.W."/>
            <person name="Bougher N.L."/>
            <person name="Buchanan P."/>
            <person name="Buyck B."/>
            <person name="Bense V."/>
            <person name="Catcheside P."/>
            <person name="Chovatia M."/>
            <person name="Cooper J."/>
            <person name="Damon W."/>
            <person name="Desjardin D."/>
            <person name="Finy P."/>
            <person name="Geml J."/>
            <person name="Haridas S."/>
            <person name="Hughes K."/>
            <person name="Justo A."/>
            <person name="Karasinski D."/>
            <person name="Kautmanova I."/>
            <person name="Kiss B."/>
            <person name="Kocsube S."/>
            <person name="Kotiranta H."/>
            <person name="LaButti K.M."/>
            <person name="Lechner B.E."/>
            <person name="Liimatainen K."/>
            <person name="Lipzen A."/>
            <person name="Lukacs Z."/>
            <person name="Mihaltcheva S."/>
            <person name="Morgado L.N."/>
            <person name="Niskanen T."/>
            <person name="Noordeloos M.E."/>
            <person name="Ohm R.A."/>
            <person name="Ortiz-Santana B."/>
            <person name="Ovrebo C."/>
            <person name="Racz N."/>
            <person name="Riley R."/>
            <person name="Savchenko A."/>
            <person name="Shiryaev A."/>
            <person name="Soop K."/>
            <person name="Spirin V."/>
            <person name="Szebenyi C."/>
            <person name="Tomsovsky M."/>
            <person name="Tulloss R.E."/>
            <person name="Uehling J."/>
            <person name="Grigoriev I.V."/>
            <person name="Vagvolgyi C."/>
            <person name="Papp T."/>
            <person name="Martin F.M."/>
            <person name="Miettinen O."/>
            <person name="Hibbett D.S."/>
            <person name="Nagy L.G."/>
        </authorList>
    </citation>
    <scope>NUCLEOTIDE SEQUENCE [LARGE SCALE GENOMIC DNA]</scope>
    <source>
        <strain evidence="2 3">CBS 962.96</strain>
    </source>
</reference>
<accession>A0A4S8M5Y5</accession>
<evidence type="ECO:0000313" key="2">
    <source>
        <dbReference type="EMBL" id="THU97676.1"/>
    </source>
</evidence>
<sequence length="122" mass="12598">MNARLQPTVRCLFDSEESILRIVMPEFPASSSSSPPVGSGSGSPTTSSSEHAENQASSASAESTSSSATANGGDATNGSGAGSPEIVVYAMKPGRFCSKQEFMDFATSVMKRPSLKTSKVQI</sequence>
<feature type="region of interest" description="Disordered" evidence="1">
    <location>
        <begin position="27"/>
        <end position="84"/>
    </location>
</feature>
<dbReference type="OrthoDB" id="2357150at2759"/>
<evidence type="ECO:0000313" key="3">
    <source>
        <dbReference type="Proteomes" id="UP000297245"/>
    </source>
</evidence>
<proteinExistence type="predicted"/>
<gene>
    <name evidence="2" type="ORF">K435DRAFT_56101</name>
</gene>
<dbReference type="AlphaFoldDB" id="A0A4S8M5Y5"/>